<organism evidence="2 3">
    <name type="scientific">Desulfosarcina widdelii</name>
    <dbReference type="NCBI Taxonomy" id="947919"/>
    <lineage>
        <taxon>Bacteria</taxon>
        <taxon>Pseudomonadati</taxon>
        <taxon>Thermodesulfobacteriota</taxon>
        <taxon>Desulfobacteria</taxon>
        <taxon>Desulfobacterales</taxon>
        <taxon>Desulfosarcinaceae</taxon>
        <taxon>Desulfosarcina</taxon>
    </lineage>
</organism>
<evidence type="ECO:0000313" key="3">
    <source>
        <dbReference type="Proteomes" id="UP000427769"/>
    </source>
</evidence>
<dbReference type="Proteomes" id="UP000427769">
    <property type="component" value="Chromosome"/>
</dbReference>
<feature type="domain" description="Hemerythrin-like" evidence="1">
    <location>
        <begin position="3"/>
        <end position="140"/>
    </location>
</feature>
<dbReference type="CDD" id="cd12108">
    <property type="entry name" value="Hr-like"/>
    <property type="match status" value="1"/>
</dbReference>
<dbReference type="Pfam" id="PF01814">
    <property type="entry name" value="Hemerythrin"/>
    <property type="match status" value="1"/>
</dbReference>
<dbReference type="RefSeq" id="WP_170302101.1">
    <property type="nucleotide sequence ID" value="NZ_AP021875.1"/>
</dbReference>
<name>A0A5K7Z9Q8_9BACT</name>
<sequence length="185" mass="21213">MNAINELLTEHEAVRTTLRIIETIGQDIERTGKIPNPDHVEQLLEFFTTFVDRCHHGKEEELLFPALEKVGISREGGPVGVMLEEHQRGRNLVSKMKNEFARYRNGDGGAAEKFKRHADDYIALLNFHIDKENKVLFPLAINHLPESDLSEMKHGFDQIESEKIGVGTHERFHQMLSELGNIYLQ</sequence>
<proteinExistence type="predicted"/>
<accession>A0A5K7Z9Q8</accession>
<evidence type="ECO:0000259" key="1">
    <source>
        <dbReference type="Pfam" id="PF01814"/>
    </source>
</evidence>
<dbReference type="EMBL" id="AP021875">
    <property type="protein sequence ID" value="BBO73217.1"/>
    <property type="molecule type" value="Genomic_DNA"/>
</dbReference>
<evidence type="ECO:0000313" key="2">
    <source>
        <dbReference type="EMBL" id="BBO73217.1"/>
    </source>
</evidence>
<dbReference type="GO" id="GO:0005886">
    <property type="term" value="C:plasma membrane"/>
    <property type="evidence" value="ECO:0007669"/>
    <property type="project" value="TreeGrafter"/>
</dbReference>
<dbReference type="AlphaFoldDB" id="A0A5K7Z9Q8"/>
<gene>
    <name evidence="2" type="ORF">DSCW_06340</name>
</gene>
<dbReference type="InterPro" id="IPR012312">
    <property type="entry name" value="Hemerythrin-like"/>
</dbReference>
<dbReference type="Gene3D" id="1.20.120.520">
    <property type="entry name" value="nmb1532 protein domain like"/>
    <property type="match status" value="1"/>
</dbReference>
<reference evidence="2 3" key="1">
    <citation type="submission" date="2019-11" db="EMBL/GenBank/DDBJ databases">
        <title>Comparative genomics of hydrocarbon-degrading Desulfosarcina strains.</title>
        <authorList>
            <person name="Watanabe M."/>
            <person name="Kojima H."/>
            <person name="Fukui M."/>
        </authorList>
    </citation>
    <scope>NUCLEOTIDE SEQUENCE [LARGE SCALE GENOMIC DNA]</scope>
    <source>
        <strain evidence="2 3">PP31</strain>
    </source>
</reference>
<protein>
    <submittedName>
        <fullName evidence="2">Hemerythrin</fullName>
    </submittedName>
</protein>
<dbReference type="KEGG" id="dwd:DSCW_06340"/>
<dbReference type="PANTHER" id="PTHR39966">
    <property type="entry name" value="BLL2471 PROTEIN-RELATED"/>
    <property type="match status" value="1"/>
</dbReference>
<dbReference type="PANTHER" id="PTHR39966:SF1">
    <property type="entry name" value="HEMERYTHRIN-LIKE DOMAIN-CONTAINING PROTEIN"/>
    <property type="match status" value="1"/>
</dbReference>
<keyword evidence="3" id="KW-1185">Reference proteome</keyword>